<accession>A0A9D1HBB4</accession>
<dbReference type="PANTHER" id="PTHR30363">
    <property type="entry name" value="HTH-TYPE TRANSCRIPTIONAL REGULATOR SRLR-RELATED"/>
    <property type="match status" value="1"/>
</dbReference>
<sequence>MLQEERFIKIIEYLKEKGSARFPQIAEVAGVSENTVRKDLAELDKRKIISLVRGGAVWKKGDLTRGDSQVRDIINREKKQELVKSLSRIVKNGQAVFMNGGTTNVEAAGFLAETYSRLTIISNNLTVLDMCRRKKEFQLILAGGVYYEPENTVIGKQVEQDVAMYNADIAVLSVNSISLKKGITDFRMEESGIINAMIGNAEKAVAVADSSKFERVAHINVCPIRSISCFLTDSSMDSEVFAKYKKHGVEIIMPGEYAAQI</sequence>
<dbReference type="SMART" id="SM01134">
    <property type="entry name" value="DeoRC"/>
    <property type="match status" value="1"/>
</dbReference>
<reference evidence="5" key="2">
    <citation type="journal article" date="2021" name="PeerJ">
        <title>Extensive microbial diversity within the chicken gut microbiome revealed by metagenomics and culture.</title>
        <authorList>
            <person name="Gilroy R."/>
            <person name="Ravi A."/>
            <person name="Getino M."/>
            <person name="Pursley I."/>
            <person name="Horton D.L."/>
            <person name="Alikhan N.F."/>
            <person name="Baker D."/>
            <person name="Gharbi K."/>
            <person name="Hall N."/>
            <person name="Watson M."/>
            <person name="Adriaenssens E.M."/>
            <person name="Foster-Nyarko E."/>
            <person name="Jarju S."/>
            <person name="Secka A."/>
            <person name="Antonio M."/>
            <person name="Oren A."/>
            <person name="Chaudhuri R.R."/>
            <person name="La Ragione R."/>
            <person name="Hildebrand F."/>
            <person name="Pallen M.J."/>
        </authorList>
    </citation>
    <scope>NUCLEOTIDE SEQUENCE</scope>
    <source>
        <strain evidence="5">CHK176-22527</strain>
    </source>
</reference>
<dbReference type="GO" id="GO:0003700">
    <property type="term" value="F:DNA-binding transcription factor activity"/>
    <property type="evidence" value="ECO:0007669"/>
    <property type="project" value="InterPro"/>
</dbReference>
<dbReference type="SUPFAM" id="SSF100950">
    <property type="entry name" value="NagB/RpiA/CoA transferase-like"/>
    <property type="match status" value="1"/>
</dbReference>
<dbReference type="GO" id="GO:0003677">
    <property type="term" value="F:DNA binding"/>
    <property type="evidence" value="ECO:0007669"/>
    <property type="project" value="UniProtKB-KW"/>
</dbReference>
<name>A0A9D1HBB4_9FIRM</name>
<dbReference type="SMART" id="SM00420">
    <property type="entry name" value="HTH_DEOR"/>
    <property type="match status" value="1"/>
</dbReference>
<dbReference type="InterPro" id="IPR037171">
    <property type="entry name" value="NagB/RpiA_transferase-like"/>
</dbReference>
<organism evidence="5 6">
    <name type="scientific">Candidatus Allocopromorpha excrementavium</name>
    <dbReference type="NCBI Taxonomy" id="2840741"/>
    <lineage>
        <taxon>Bacteria</taxon>
        <taxon>Bacillati</taxon>
        <taxon>Bacillota</taxon>
        <taxon>Clostridia</taxon>
        <taxon>Eubacteriales</taxon>
        <taxon>Eubacteriaceae</taxon>
        <taxon>Eubacteriaceae incertae sedis</taxon>
        <taxon>Candidatus Allocopromorpha</taxon>
    </lineage>
</organism>
<evidence type="ECO:0000313" key="5">
    <source>
        <dbReference type="EMBL" id="HIT99070.1"/>
    </source>
</evidence>
<evidence type="ECO:0000256" key="1">
    <source>
        <dbReference type="ARBA" id="ARBA00023015"/>
    </source>
</evidence>
<dbReference type="InterPro" id="IPR036390">
    <property type="entry name" value="WH_DNA-bd_sf"/>
</dbReference>
<dbReference type="EMBL" id="DVLX01000026">
    <property type="protein sequence ID" value="HIT99070.1"/>
    <property type="molecule type" value="Genomic_DNA"/>
</dbReference>
<keyword evidence="1" id="KW-0805">Transcription regulation</keyword>
<dbReference type="InterPro" id="IPR050313">
    <property type="entry name" value="Carb_Metab_HTH_regulators"/>
</dbReference>
<keyword evidence="2" id="KW-0238">DNA-binding</keyword>
<evidence type="ECO:0000256" key="3">
    <source>
        <dbReference type="ARBA" id="ARBA00023163"/>
    </source>
</evidence>
<keyword evidence="3" id="KW-0804">Transcription</keyword>
<dbReference type="AlphaFoldDB" id="A0A9D1HBB4"/>
<comment type="caution">
    <text evidence="5">The sequence shown here is derived from an EMBL/GenBank/DDBJ whole genome shotgun (WGS) entry which is preliminary data.</text>
</comment>
<dbReference type="InterPro" id="IPR001034">
    <property type="entry name" value="DeoR_HTH"/>
</dbReference>
<dbReference type="SUPFAM" id="SSF46785">
    <property type="entry name" value="Winged helix' DNA-binding domain"/>
    <property type="match status" value="1"/>
</dbReference>
<dbReference type="InterPro" id="IPR036388">
    <property type="entry name" value="WH-like_DNA-bd_sf"/>
</dbReference>
<evidence type="ECO:0000259" key="4">
    <source>
        <dbReference type="PROSITE" id="PS51000"/>
    </source>
</evidence>
<gene>
    <name evidence="5" type="ORF">IAD12_02320</name>
</gene>
<dbReference type="InterPro" id="IPR018356">
    <property type="entry name" value="Tscrpt_reg_HTH_DeoR_CS"/>
</dbReference>
<evidence type="ECO:0000313" key="6">
    <source>
        <dbReference type="Proteomes" id="UP000824159"/>
    </source>
</evidence>
<protein>
    <submittedName>
        <fullName evidence="5">DeoR/GlpR transcriptional regulator</fullName>
    </submittedName>
</protein>
<dbReference type="PROSITE" id="PS00894">
    <property type="entry name" value="HTH_DEOR_1"/>
    <property type="match status" value="1"/>
</dbReference>
<dbReference type="Proteomes" id="UP000824159">
    <property type="component" value="Unassembled WGS sequence"/>
</dbReference>
<reference evidence="5" key="1">
    <citation type="submission" date="2020-10" db="EMBL/GenBank/DDBJ databases">
        <authorList>
            <person name="Gilroy R."/>
        </authorList>
    </citation>
    <scope>NUCLEOTIDE SEQUENCE</scope>
    <source>
        <strain evidence="5">CHK176-22527</strain>
    </source>
</reference>
<dbReference type="Pfam" id="PF00455">
    <property type="entry name" value="DeoRC"/>
    <property type="match status" value="1"/>
</dbReference>
<feature type="domain" description="HTH deoR-type" evidence="4">
    <location>
        <begin position="3"/>
        <end position="58"/>
    </location>
</feature>
<dbReference type="Gene3D" id="1.10.10.10">
    <property type="entry name" value="Winged helix-like DNA-binding domain superfamily/Winged helix DNA-binding domain"/>
    <property type="match status" value="1"/>
</dbReference>
<proteinExistence type="predicted"/>
<dbReference type="Pfam" id="PF08220">
    <property type="entry name" value="HTH_DeoR"/>
    <property type="match status" value="1"/>
</dbReference>
<dbReference type="PROSITE" id="PS51000">
    <property type="entry name" value="HTH_DEOR_2"/>
    <property type="match status" value="1"/>
</dbReference>
<evidence type="ECO:0000256" key="2">
    <source>
        <dbReference type="ARBA" id="ARBA00023125"/>
    </source>
</evidence>
<dbReference type="PANTHER" id="PTHR30363:SF44">
    <property type="entry name" value="AGA OPERON TRANSCRIPTIONAL REPRESSOR-RELATED"/>
    <property type="match status" value="1"/>
</dbReference>
<dbReference type="InterPro" id="IPR014036">
    <property type="entry name" value="DeoR-like_C"/>
</dbReference>